<protein>
    <submittedName>
        <fullName evidence="1">Uncharacterized protein</fullName>
    </submittedName>
</protein>
<reference evidence="2" key="1">
    <citation type="journal article" date="2011" name="Proc. Natl. Acad. Sci. U.S.A.">
        <title>Obligate biotrophy features unraveled by the genomic analysis of rust fungi.</title>
        <authorList>
            <person name="Duplessis S."/>
            <person name="Cuomo C.A."/>
            <person name="Lin Y.-C."/>
            <person name="Aerts A."/>
            <person name="Tisserant E."/>
            <person name="Veneault-Fourrey C."/>
            <person name="Joly D.L."/>
            <person name="Hacquard S."/>
            <person name="Amselem J."/>
            <person name="Cantarel B.L."/>
            <person name="Chiu R."/>
            <person name="Coutinho P.M."/>
            <person name="Feau N."/>
            <person name="Field M."/>
            <person name="Frey P."/>
            <person name="Gelhaye E."/>
            <person name="Goldberg J."/>
            <person name="Grabherr M.G."/>
            <person name="Kodira C.D."/>
            <person name="Kohler A."/>
            <person name="Kuees U."/>
            <person name="Lindquist E.A."/>
            <person name="Lucas S.M."/>
            <person name="Mago R."/>
            <person name="Mauceli E."/>
            <person name="Morin E."/>
            <person name="Murat C."/>
            <person name="Pangilinan J.L."/>
            <person name="Park R."/>
            <person name="Pearson M."/>
            <person name="Quesneville H."/>
            <person name="Rouhier N."/>
            <person name="Sakthikumar S."/>
            <person name="Salamov A.A."/>
            <person name="Schmutz J."/>
            <person name="Selles B."/>
            <person name="Shapiro H."/>
            <person name="Tanguay P."/>
            <person name="Tuskan G.A."/>
            <person name="Henrissat B."/>
            <person name="Van de Peer Y."/>
            <person name="Rouze P."/>
            <person name="Ellis J.G."/>
            <person name="Dodds P.N."/>
            <person name="Schein J.E."/>
            <person name="Zhong S."/>
            <person name="Hamelin R.C."/>
            <person name="Grigoriev I.V."/>
            <person name="Szabo L.J."/>
            <person name="Martin F."/>
        </authorList>
    </citation>
    <scope>NUCLEOTIDE SEQUENCE [LARGE SCALE GENOMIC DNA]</scope>
    <source>
        <strain evidence="2">98AG31 / pathotype 3-4-7</strain>
    </source>
</reference>
<gene>
    <name evidence="1" type="ORF">MELLADRAFT_63663</name>
</gene>
<proteinExistence type="predicted"/>
<dbReference type="RefSeq" id="XP_007410741.1">
    <property type="nucleotide sequence ID" value="XM_007410679.1"/>
</dbReference>
<dbReference type="AlphaFoldDB" id="F4RNI4"/>
<dbReference type="InParanoid" id="F4RNI4"/>
<dbReference type="Proteomes" id="UP000001072">
    <property type="component" value="Unassembled WGS sequence"/>
</dbReference>
<accession>F4RNI4</accession>
<dbReference type="HOGENOM" id="CLU_2015779_0_0_1"/>
<dbReference type="VEuPathDB" id="FungiDB:MELLADRAFT_63663"/>
<dbReference type="EMBL" id="GL883110">
    <property type="protein sequence ID" value="EGG06090.1"/>
    <property type="molecule type" value="Genomic_DNA"/>
</dbReference>
<evidence type="ECO:0000313" key="2">
    <source>
        <dbReference type="Proteomes" id="UP000001072"/>
    </source>
</evidence>
<dbReference type="GeneID" id="18930129"/>
<keyword evidence="2" id="KW-1185">Reference proteome</keyword>
<dbReference type="KEGG" id="mlr:MELLADRAFT_63663"/>
<name>F4RNI4_MELLP</name>
<evidence type="ECO:0000313" key="1">
    <source>
        <dbReference type="EMBL" id="EGG06090.1"/>
    </source>
</evidence>
<sequence>MSETTGRCSIESTLNPSNLSVNKQIMLDWLRINHPMTPIKSGAKKAEVAKIVRDVQPHRERMSKRPASHNLEVPKLDKRVLSLGYISSKQIKVEFEVEASQLGEGSKMRMEQKLSDLPFYLMS</sequence>
<organism evidence="2">
    <name type="scientific">Melampsora larici-populina (strain 98AG31 / pathotype 3-4-7)</name>
    <name type="common">Poplar leaf rust fungus</name>
    <dbReference type="NCBI Taxonomy" id="747676"/>
    <lineage>
        <taxon>Eukaryota</taxon>
        <taxon>Fungi</taxon>
        <taxon>Dikarya</taxon>
        <taxon>Basidiomycota</taxon>
        <taxon>Pucciniomycotina</taxon>
        <taxon>Pucciniomycetes</taxon>
        <taxon>Pucciniales</taxon>
        <taxon>Melampsoraceae</taxon>
        <taxon>Melampsora</taxon>
    </lineage>
</organism>